<dbReference type="InterPro" id="IPR036271">
    <property type="entry name" value="Tet_transcr_reg_TetR-rel_C_sf"/>
</dbReference>
<dbReference type="EMBL" id="WUMU01000003">
    <property type="protein sequence ID" value="MXN16881.1"/>
    <property type="molecule type" value="Genomic_DNA"/>
</dbReference>
<proteinExistence type="predicted"/>
<dbReference type="Gene3D" id="1.10.357.10">
    <property type="entry name" value="Tetracycline Repressor, domain 2"/>
    <property type="match status" value="1"/>
</dbReference>
<organism evidence="2 3">
    <name type="scientific">Pseudooceanicola albus</name>
    <dbReference type="NCBI Taxonomy" id="2692189"/>
    <lineage>
        <taxon>Bacteria</taxon>
        <taxon>Pseudomonadati</taxon>
        <taxon>Pseudomonadota</taxon>
        <taxon>Alphaproteobacteria</taxon>
        <taxon>Rhodobacterales</taxon>
        <taxon>Paracoccaceae</taxon>
        <taxon>Pseudooceanicola</taxon>
    </lineage>
</organism>
<dbReference type="Proteomes" id="UP000477911">
    <property type="component" value="Unassembled WGS sequence"/>
</dbReference>
<dbReference type="InterPro" id="IPR009057">
    <property type="entry name" value="Homeodomain-like_sf"/>
</dbReference>
<keyword evidence="3" id="KW-1185">Reference proteome</keyword>
<feature type="region of interest" description="Disordered" evidence="1">
    <location>
        <begin position="1"/>
        <end position="21"/>
    </location>
</feature>
<dbReference type="SUPFAM" id="SSF46689">
    <property type="entry name" value="Homeodomain-like"/>
    <property type="match status" value="1"/>
</dbReference>
<accession>A0A6L7FYM0</accession>
<dbReference type="SUPFAM" id="SSF48498">
    <property type="entry name" value="Tetracyclin repressor-like, C-terminal domain"/>
    <property type="match status" value="1"/>
</dbReference>
<dbReference type="RefSeq" id="WP_160891661.1">
    <property type="nucleotide sequence ID" value="NZ_WUMU01000003.1"/>
</dbReference>
<protein>
    <submittedName>
        <fullName evidence="2">TetR/AcrR family transcriptional regulator</fullName>
    </submittedName>
</protein>
<sequence length="227" mass="25065">MQVDDSNDLSPPNRKPGRPARISRDAIAGAALEIGLDVATVTSVAAQLGVDHSSLYRHVRGRDEIIAAAAELAVADLYWRRTEGDWRLFLEAMCDAVWDLYERHPGLADAIRSMEVMPVSGIRSFGEAVVQMQAYGFALPDAVLAVETLIDVTSDSFLGWRRITSGDAEGRPRVEVLAARWDQVAEEEPALAGALRHTAEVMRGEPRRWWLRKRALVLEGIAARLQP</sequence>
<reference evidence="2 3" key="1">
    <citation type="submission" date="2019-12" db="EMBL/GenBank/DDBJ databases">
        <authorList>
            <person name="Li M."/>
        </authorList>
    </citation>
    <scope>NUCLEOTIDE SEQUENCE [LARGE SCALE GENOMIC DNA]</scope>
    <source>
        <strain evidence="2 3">GBMRC 2024</strain>
    </source>
</reference>
<dbReference type="AlphaFoldDB" id="A0A6L7FYM0"/>
<evidence type="ECO:0000313" key="2">
    <source>
        <dbReference type="EMBL" id="MXN16881.1"/>
    </source>
</evidence>
<evidence type="ECO:0000256" key="1">
    <source>
        <dbReference type="SAM" id="MobiDB-lite"/>
    </source>
</evidence>
<dbReference type="Gene3D" id="1.10.10.60">
    <property type="entry name" value="Homeodomain-like"/>
    <property type="match status" value="1"/>
</dbReference>
<gene>
    <name evidence="2" type="ORF">GR170_03470</name>
</gene>
<evidence type="ECO:0000313" key="3">
    <source>
        <dbReference type="Proteomes" id="UP000477911"/>
    </source>
</evidence>
<name>A0A6L7FYM0_9RHOB</name>
<comment type="caution">
    <text evidence="2">The sequence shown here is derived from an EMBL/GenBank/DDBJ whole genome shotgun (WGS) entry which is preliminary data.</text>
</comment>